<dbReference type="AlphaFoldDB" id="A0A644UDY7"/>
<evidence type="ECO:0000256" key="2">
    <source>
        <dbReference type="ARBA" id="ARBA00022448"/>
    </source>
</evidence>
<evidence type="ECO:0000313" key="7">
    <source>
        <dbReference type="EMBL" id="MPL77062.1"/>
    </source>
</evidence>
<gene>
    <name evidence="7" type="primary">gerAB</name>
    <name evidence="7" type="ORF">SDC9_22913</name>
</gene>
<dbReference type="Pfam" id="PF03845">
    <property type="entry name" value="Spore_permease"/>
    <property type="match status" value="1"/>
</dbReference>
<name>A0A644UDY7_9ZZZZ</name>
<feature type="transmembrane region" description="Helical" evidence="6">
    <location>
        <begin position="225"/>
        <end position="247"/>
    </location>
</feature>
<feature type="transmembrane region" description="Helical" evidence="6">
    <location>
        <begin position="192"/>
        <end position="213"/>
    </location>
</feature>
<comment type="subcellular location">
    <subcellularLocation>
        <location evidence="1">Membrane</location>
        <topology evidence="1">Multi-pass membrane protein</topology>
    </subcellularLocation>
</comment>
<comment type="caution">
    <text evidence="7">The sequence shown here is derived from an EMBL/GenBank/DDBJ whole genome shotgun (WGS) entry which is preliminary data.</text>
</comment>
<feature type="transmembrane region" description="Helical" evidence="6">
    <location>
        <begin position="152"/>
        <end position="172"/>
    </location>
</feature>
<feature type="transmembrane region" description="Helical" evidence="6">
    <location>
        <begin position="87"/>
        <end position="110"/>
    </location>
</feature>
<keyword evidence="2" id="KW-0813">Transport</keyword>
<proteinExistence type="predicted"/>
<keyword evidence="5 6" id="KW-0472">Membrane</keyword>
<evidence type="ECO:0000256" key="5">
    <source>
        <dbReference type="ARBA" id="ARBA00023136"/>
    </source>
</evidence>
<reference evidence="7" key="1">
    <citation type="submission" date="2019-08" db="EMBL/GenBank/DDBJ databases">
        <authorList>
            <person name="Kucharzyk K."/>
            <person name="Murdoch R.W."/>
            <person name="Higgins S."/>
            <person name="Loffler F."/>
        </authorList>
    </citation>
    <scope>NUCLEOTIDE SEQUENCE</scope>
</reference>
<dbReference type="Gene3D" id="1.20.1740.10">
    <property type="entry name" value="Amino acid/polyamine transporter I"/>
    <property type="match status" value="1"/>
</dbReference>
<feature type="transmembrane region" description="Helical" evidence="6">
    <location>
        <begin position="313"/>
        <end position="332"/>
    </location>
</feature>
<dbReference type="InterPro" id="IPR004761">
    <property type="entry name" value="Spore_GerAB"/>
</dbReference>
<organism evidence="7">
    <name type="scientific">bioreactor metagenome</name>
    <dbReference type="NCBI Taxonomy" id="1076179"/>
    <lineage>
        <taxon>unclassified sequences</taxon>
        <taxon>metagenomes</taxon>
        <taxon>ecological metagenomes</taxon>
    </lineage>
</organism>
<accession>A0A644UDY7</accession>
<keyword evidence="3 6" id="KW-0812">Transmembrane</keyword>
<evidence type="ECO:0000256" key="3">
    <source>
        <dbReference type="ARBA" id="ARBA00022692"/>
    </source>
</evidence>
<feature type="transmembrane region" description="Helical" evidence="6">
    <location>
        <begin position="277"/>
        <end position="301"/>
    </location>
</feature>
<protein>
    <submittedName>
        <fullName evidence="7">Spore germination protein A2</fullName>
    </submittedName>
</protein>
<dbReference type="NCBIfam" id="TIGR00912">
    <property type="entry name" value="2A0309"/>
    <property type="match status" value="1"/>
</dbReference>
<feature type="transmembrane region" description="Helical" evidence="6">
    <location>
        <begin position="344"/>
        <end position="362"/>
    </location>
</feature>
<keyword evidence="4 6" id="KW-1133">Transmembrane helix</keyword>
<feature type="transmembrane region" description="Helical" evidence="6">
    <location>
        <begin position="44"/>
        <end position="66"/>
    </location>
</feature>
<evidence type="ECO:0000256" key="1">
    <source>
        <dbReference type="ARBA" id="ARBA00004141"/>
    </source>
</evidence>
<feature type="transmembrane region" description="Helical" evidence="6">
    <location>
        <begin position="12"/>
        <end position="32"/>
    </location>
</feature>
<evidence type="ECO:0000256" key="6">
    <source>
        <dbReference type="SAM" id="Phobius"/>
    </source>
</evidence>
<dbReference type="PANTHER" id="PTHR34975:SF2">
    <property type="entry name" value="SPORE GERMINATION PROTEIN A2"/>
    <property type="match status" value="1"/>
</dbReference>
<sequence length="375" mass="41494">MKMADLEAKHTITPYQLTAIIIATVFGGQVVLAPRAIIEKAETGTMVALLLGGLIFFGIALMAIKLGEQYPKETLVDYMPRLWGQKVGGLIVWWFAAVFLIQFSIILNGFGKVITLFMFDRTPNQVIQIGILALTVYCAMQDFGTILRVLQITLLVSSIALFFIWSTALLNLNPDNLLPFMSSGVSEGLSTVFDMWGMYSGYEIILLILPLVLRSRTGLTKNVTWAFVILILMFEWLFIVIIGVATAKSAGNIPYPTIIAMRSVELPGTFIERLENYLLLAWVPTVFDSLVIALYGSAQVIARRYGYADHRPVVLLLAPVLFGGSLIMLYAITALETANKLTNWVGLGFSLVIIPISLMLAWRQKRGINSATEKS</sequence>
<dbReference type="GO" id="GO:0009847">
    <property type="term" value="P:spore germination"/>
    <property type="evidence" value="ECO:0007669"/>
    <property type="project" value="InterPro"/>
</dbReference>
<dbReference type="PANTHER" id="PTHR34975">
    <property type="entry name" value="SPORE GERMINATION PROTEIN A2"/>
    <property type="match status" value="1"/>
</dbReference>
<dbReference type="GO" id="GO:0016020">
    <property type="term" value="C:membrane"/>
    <property type="evidence" value="ECO:0007669"/>
    <property type="project" value="UniProtKB-SubCell"/>
</dbReference>
<dbReference type="EMBL" id="VSSQ01000103">
    <property type="protein sequence ID" value="MPL77062.1"/>
    <property type="molecule type" value="Genomic_DNA"/>
</dbReference>
<evidence type="ECO:0000256" key="4">
    <source>
        <dbReference type="ARBA" id="ARBA00022989"/>
    </source>
</evidence>